<feature type="compositionally biased region" description="Polar residues" evidence="1">
    <location>
        <begin position="90"/>
        <end position="105"/>
    </location>
</feature>
<evidence type="ECO:0008006" key="4">
    <source>
        <dbReference type="Google" id="ProtNLM"/>
    </source>
</evidence>
<dbReference type="GO" id="GO:0097190">
    <property type="term" value="P:apoptotic signaling pathway"/>
    <property type="evidence" value="ECO:0007669"/>
    <property type="project" value="TreeGrafter"/>
</dbReference>
<dbReference type="PANTHER" id="PTHR13177">
    <property type="entry name" value="DEATH-ASSOCIATED PROTEIN 1"/>
    <property type="match status" value="1"/>
</dbReference>
<dbReference type="OrthoDB" id="5973225at2759"/>
<dbReference type="PANTHER" id="PTHR13177:SF4">
    <property type="entry name" value="GEO09647P1"/>
    <property type="match status" value="1"/>
</dbReference>
<organism evidence="2 3">
    <name type="scientific">Patiria miniata</name>
    <name type="common">Bat star</name>
    <name type="synonym">Asterina miniata</name>
    <dbReference type="NCBI Taxonomy" id="46514"/>
    <lineage>
        <taxon>Eukaryota</taxon>
        <taxon>Metazoa</taxon>
        <taxon>Echinodermata</taxon>
        <taxon>Eleutherozoa</taxon>
        <taxon>Asterozoa</taxon>
        <taxon>Asteroidea</taxon>
        <taxon>Valvatacea</taxon>
        <taxon>Valvatida</taxon>
        <taxon>Asterinidae</taxon>
        <taxon>Patiria</taxon>
    </lineage>
</organism>
<feature type="region of interest" description="Disordered" evidence="1">
    <location>
        <begin position="1"/>
        <end position="105"/>
    </location>
</feature>
<dbReference type="Pfam" id="PF15228">
    <property type="entry name" value="DAP"/>
    <property type="match status" value="1"/>
</dbReference>
<name>A0A914BAI7_PATMI</name>
<accession>A0A914BAI7</accession>
<dbReference type="GeneID" id="119741502"/>
<protein>
    <recommendedName>
        <fullName evidence="4">Death-associated protein 1</fullName>
    </recommendedName>
</protein>
<dbReference type="OMA" id="QKHPHAP"/>
<dbReference type="GO" id="GO:0070513">
    <property type="term" value="F:death domain binding"/>
    <property type="evidence" value="ECO:0007669"/>
    <property type="project" value="TreeGrafter"/>
</dbReference>
<dbReference type="GO" id="GO:0034198">
    <property type="term" value="P:cellular response to amino acid starvation"/>
    <property type="evidence" value="ECO:0007669"/>
    <property type="project" value="TreeGrafter"/>
</dbReference>
<reference evidence="2" key="1">
    <citation type="submission" date="2022-11" db="UniProtKB">
        <authorList>
            <consortium name="EnsemblMetazoa"/>
        </authorList>
    </citation>
    <scope>IDENTIFICATION</scope>
</reference>
<evidence type="ECO:0000313" key="2">
    <source>
        <dbReference type="EnsemblMetazoa" id="XP_038073208.1"/>
    </source>
</evidence>
<proteinExistence type="predicted"/>
<dbReference type="RefSeq" id="XP_038073208.1">
    <property type="nucleotide sequence ID" value="XM_038217280.1"/>
</dbReference>
<dbReference type="EnsemblMetazoa" id="XM_038217280.1">
    <property type="protein sequence ID" value="XP_038073208.1"/>
    <property type="gene ID" value="LOC119741502"/>
</dbReference>
<keyword evidence="3" id="KW-1185">Reference proteome</keyword>
<dbReference type="AlphaFoldDB" id="A0A914BAI7"/>
<dbReference type="GO" id="GO:0010507">
    <property type="term" value="P:negative regulation of autophagy"/>
    <property type="evidence" value="ECO:0007669"/>
    <property type="project" value="TreeGrafter"/>
</dbReference>
<dbReference type="InterPro" id="IPR024130">
    <property type="entry name" value="DAP1/DAPL1"/>
</dbReference>
<dbReference type="Proteomes" id="UP000887568">
    <property type="component" value="Unplaced"/>
</dbReference>
<evidence type="ECO:0000313" key="3">
    <source>
        <dbReference type="Proteomes" id="UP000887568"/>
    </source>
</evidence>
<evidence type="ECO:0000256" key="1">
    <source>
        <dbReference type="SAM" id="MobiDB-lite"/>
    </source>
</evidence>
<sequence>MGDVDEKELKAGHPPAVKAGGMRIKQTGKQPHEKPQEMTPEEEEEYGPATSPPKPDVQMLISGAPSRGNKDFPPEAVRAFHNKPMPAHQKSPQVKQMHNVQQPRK</sequence>